<dbReference type="Proteomes" id="UP000805614">
    <property type="component" value="Unassembled WGS sequence"/>
</dbReference>
<reference evidence="2 3" key="1">
    <citation type="submission" date="2020-06" db="EMBL/GenBank/DDBJ databases">
        <title>Actinomadura xiongansis sp. nov., isolated from soil of Baiyangdian.</title>
        <authorList>
            <person name="Zhang X."/>
        </authorList>
    </citation>
    <scope>NUCLEOTIDE SEQUENCE [LARGE SCALE GENOMIC DNA]</scope>
    <source>
        <strain evidence="2 3">HBUM206468</strain>
    </source>
</reference>
<dbReference type="SUPFAM" id="SSF51905">
    <property type="entry name" value="FAD/NAD(P)-binding domain"/>
    <property type="match status" value="2"/>
</dbReference>
<evidence type="ECO:0000313" key="2">
    <source>
        <dbReference type="EMBL" id="MBC6469296.1"/>
    </source>
</evidence>
<evidence type="ECO:0000259" key="1">
    <source>
        <dbReference type="Pfam" id="PF13454"/>
    </source>
</evidence>
<dbReference type="InterPro" id="IPR038732">
    <property type="entry name" value="HpyO/CreE_NAD-binding"/>
</dbReference>
<organism evidence="2 3">
    <name type="scientific">Actinomadura alba</name>
    <dbReference type="NCBI Taxonomy" id="406431"/>
    <lineage>
        <taxon>Bacteria</taxon>
        <taxon>Bacillati</taxon>
        <taxon>Actinomycetota</taxon>
        <taxon>Actinomycetes</taxon>
        <taxon>Streptosporangiales</taxon>
        <taxon>Thermomonosporaceae</taxon>
        <taxon>Actinomadura</taxon>
    </lineage>
</organism>
<proteinExistence type="predicted"/>
<sequence length="461" mass="47981">MRIGIVGGGAAAVALLDSLAQLDALPGTVTVFEPSTHLWGGRPYGPDLEVVLVNSPPVIMSIRHGDQRHYARWLGERAAAHLDERLGEPLVPRALYGEYLRQAAEEAAARLPVDVQHGRVTGVERRGGEVVLRTADGHGQAVDRVVLCVGSGTPRDHFGLAGTPGYVADPYPLARTLPGVPRESAVAVIGSGLTAVDVVVSLAAVGHTGPISLLSRSGVLPHVWQRPVRYEPRHLTAANLRGARTTGDLAGLMRAELDGLGEDFDAFAADLLATPAEDPVVRLRRQIAAIDAPDLGRRILQQAAHTLGPLAWSLLTDRAQLAGEHYRTAVSVSSPMVPVNAVQFDRLLERGQLTLVRDLRTVEPSSPGFRIRAAGGSLRADVVVNAVNPPPHSVPPAAAPLVASLLSTGLATANPAGGLDVPSGAPLHVVGDLAAGGTFVTSSIPAIAARAAATAQALLSD</sequence>
<protein>
    <submittedName>
        <fullName evidence="2">FAD/NAD(P)-binding protein</fullName>
    </submittedName>
</protein>
<feature type="domain" description="FAD-dependent urate hydroxylase HpyO/Asp monooxygenase CreE-like FAD/NAD(P)-binding" evidence="1">
    <location>
        <begin position="5"/>
        <end position="151"/>
    </location>
</feature>
<comment type="caution">
    <text evidence="2">The sequence shown here is derived from an EMBL/GenBank/DDBJ whole genome shotgun (WGS) entry which is preliminary data.</text>
</comment>
<dbReference type="EMBL" id="JABVEC010000025">
    <property type="protein sequence ID" value="MBC6469296.1"/>
    <property type="molecule type" value="Genomic_DNA"/>
</dbReference>
<dbReference type="RefSeq" id="WP_187246339.1">
    <property type="nucleotide sequence ID" value="NZ_BAAAOK010000016.1"/>
</dbReference>
<accession>A0ABR7LWX1</accession>
<name>A0ABR7LWX1_9ACTN</name>
<dbReference type="PANTHER" id="PTHR40254:SF1">
    <property type="entry name" value="BLR0577 PROTEIN"/>
    <property type="match status" value="1"/>
</dbReference>
<dbReference type="Gene3D" id="3.50.50.60">
    <property type="entry name" value="FAD/NAD(P)-binding domain"/>
    <property type="match status" value="1"/>
</dbReference>
<dbReference type="InterPro" id="IPR036188">
    <property type="entry name" value="FAD/NAD-bd_sf"/>
</dbReference>
<gene>
    <name evidence="2" type="ORF">HKK74_27930</name>
</gene>
<dbReference type="Pfam" id="PF13454">
    <property type="entry name" value="NAD_binding_9"/>
    <property type="match status" value="1"/>
</dbReference>
<keyword evidence="3" id="KW-1185">Reference proteome</keyword>
<dbReference type="InterPro" id="IPR052189">
    <property type="entry name" value="L-asp_N-monooxygenase_NS-form"/>
</dbReference>
<evidence type="ECO:0000313" key="3">
    <source>
        <dbReference type="Proteomes" id="UP000805614"/>
    </source>
</evidence>
<dbReference type="PANTHER" id="PTHR40254">
    <property type="entry name" value="BLR0577 PROTEIN"/>
    <property type="match status" value="1"/>
</dbReference>